<accession>A0A840NSN1</accession>
<protein>
    <submittedName>
        <fullName evidence="2">Type IV secretion system protein VirB5</fullName>
    </submittedName>
</protein>
<comment type="caution">
    <text evidence="2">The sequence shown here is derived from an EMBL/GenBank/DDBJ whole genome shotgun (WGS) entry which is preliminary data.</text>
</comment>
<evidence type="ECO:0000313" key="2">
    <source>
        <dbReference type="EMBL" id="MBB5074514.1"/>
    </source>
</evidence>
<keyword evidence="1" id="KW-0732">Signal</keyword>
<reference evidence="2 3" key="1">
    <citation type="submission" date="2020-08" db="EMBL/GenBank/DDBJ databases">
        <title>Genomic Encyclopedia of Type Strains, Phase IV (KMG-IV): sequencing the most valuable type-strain genomes for metagenomic binning, comparative biology and taxonomic classification.</title>
        <authorList>
            <person name="Goeker M."/>
        </authorList>
    </citation>
    <scope>NUCLEOTIDE SEQUENCE [LARGE SCALE GENOMIC DNA]</scope>
    <source>
        <strain evidence="2 3">DSM 28538</strain>
    </source>
</reference>
<feature type="chain" id="PRO_5032289678" evidence="1">
    <location>
        <begin position="23"/>
        <end position="233"/>
    </location>
</feature>
<organism evidence="2 3">
    <name type="scientific">Bartonella callosciuri</name>
    <dbReference type="NCBI Taxonomy" id="686223"/>
    <lineage>
        <taxon>Bacteria</taxon>
        <taxon>Pseudomonadati</taxon>
        <taxon>Pseudomonadota</taxon>
        <taxon>Alphaproteobacteria</taxon>
        <taxon>Hyphomicrobiales</taxon>
        <taxon>Bartonellaceae</taxon>
        <taxon>Bartonella</taxon>
    </lineage>
</organism>
<dbReference type="InterPro" id="IPR014158">
    <property type="entry name" value="T4SS_VirB5"/>
</dbReference>
<keyword evidence="3" id="KW-1185">Reference proteome</keyword>
<evidence type="ECO:0000256" key="1">
    <source>
        <dbReference type="SAM" id="SignalP"/>
    </source>
</evidence>
<dbReference type="RefSeq" id="WP_183229388.1">
    <property type="nucleotide sequence ID" value="NZ_JACHIM010000021.1"/>
</dbReference>
<dbReference type="Proteomes" id="UP000561417">
    <property type="component" value="Unassembled WGS sequence"/>
</dbReference>
<feature type="signal peptide" evidence="1">
    <location>
        <begin position="1"/>
        <end position="22"/>
    </location>
</feature>
<name>A0A840NSN1_9HYPH</name>
<gene>
    <name evidence="2" type="ORF">HNQ69_001666</name>
</gene>
<proteinExistence type="predicted"/>
<sequence>MKKLIVIATISLILLTPSLALGSDITTGVTVSYETNHKPSSDDVYLLYTIKQQLEYTQKLYNSIIGSRTKSRKAKQDDGGLYFLKPEFIYDNEKQTEMDSKIPSLFRQLMQKENYLRDKPLNEARELIDERFQYATLIDKVVTLRTFEETENRFEQITKLLIDLDKLNDLKGIVELRLRMKNMLAMIKNEKIKLQMFVHLRNSEQALINRLKRKRNVQILGSVNKQLPTIRSQ</sequence>
<dbReference type="Pfam" id="PF07996">
    <property type="entry name" value="T4SS"/>
    <property type="match status" value="1"/>
</dbReference>
<evidence type="ECO:0000313" key="3">
    <source>
        <dbReference type="Proteomes" id="UP000561417"/>
    </source>
</evidence>
<dbReference type="Gene3D" id="1.20.58.430">
    <property type="entry name" value="Type IV secretion system, VirB5-domain"/>
    <property type="match status" value="1"/>
</dbReference>
<dbReference type="SUPFAM" id="SSF101082">
    <property type="entry name" value="Typo IV secretion system protein TraC"/>
    <property type="match status" value="1"/>
</dbReference>
<dbReference type="EMBL" id="JACHIM010000021">
    <property type="protein sequence ID" value="MBB5074514.1"/>
    <property type="molecule type" value="Genomic_DNA"/>
</dbReference>
<dbReference type="InterPro" id="IPR023220">
    <property type="entry name" value="T4SS_VirB5-domain"/>
</dbReference>
<dbReference type="CDD" id="cd14262">
    <property type="entry name" value="VirB5_like"/>
    <property type="match status" value="1"/>
</dbReference>
<dbReference type="AlphaFoldDB" id="A0A840NSN1"/>